<proteinExistence type="predicted"/>
<name>E8XDH0_SALT4</name>
<dbReference type="AlphaFoldDB" id="E8XDH0"/>
<gene>
    <name evidence="1" type="ordered locus">STM474_1007</name>
</gene>
<dbReference type="PATRIC" id="fig|909946.3.peg.1040"/>
<dbReference type="EMBL" id="CP002487">
    <property type="protein sequence ID" value="ADX16713.1"/>
    <property type="molecule type" value="Genomic_DNA"/>
</dbReference>
<accession>E8XDH0</accession>
<evidence type="ECO:0000313" key="1">
    <source>
        <dbReference type="EMBL" id="ADX16713.1"/>
    </source>
</evidence>
<dbReference type="KEGG" id="seb:STM474_1007"/>
<dbReference type="Proteomes" id="UP000008978">
    <property type="component" value="Chromosome"/>
</dbReference>
<evidence type="ECO:0000313" key="2">
    <source>
        <dbReference type="Proteomes" id="UP000008978"/>
    </source>
</evidence>
<dbReference type="HOGENOM" id="CLU_2345004_0_0_6"/>
<organism evidence="1 2">
    <name type="scientific">Salmonella typhimurium (strain 4/74)</name>
    <dbReference type="NCBI Taxonomy" id="909946"/>
    <lineage>
        <taxon>Bacteria</taxon>
        <taxon>Pseudomonadati</taxon>
        <taxon>Pseudomonadota</taxon>
        <taxon>Gammaproteobacteria</taxon>
        <taxon>Enterobacterales</taxon>
        <taxon>Enterobacteriaceae</taxon>
        <taxon>Salmonella</taxon>
    </lineage>
</organism>
<sequence>MMNYEDKLMYQRMIFEEGKEPRLYSSQHDSKFIPISNNNGKVQKVPVMEFKDTRGDVFYAYNYAYSGKKPSNDEIYKAIDELKPIGEKFEMSKTISD</sequence>
<protein>
    <submittedName>
        <fullName evidence="1">Prophage protein</fullName>
    </submittedName>
</protein>
<reference evidence="1 2" key="1">
    <citation type="journal article" date="2011" name="J. Bacteriol.">
        <title>Genome sequences of Salmonella enterica serovar typhimurium, Choleraesuis, Dublin, and Gallinarum strains of well- defined virulence in food-producing animals.</title>
        <authorList>
            <person name="Richardson E.J."/>
            <person name="Limaye B."/>
            <person name="Inamdar H."/>
            <person name="Datta A."/>
            <person name="Manjari K.S."/>
            <person name="Pullinger G.D."/>
            <person name="Thomson N.R."/>
            <person name="Joshi R.R."/>
            <person name="Watson M."/>
            <person name="Stevens M.P."/>
        </authorList>
    </citation>
    <scope>NUCLEOTIDE SEQUENCE [LARGE SCALE GENOMIC DNA]</scope>
    <source>
        <strain evidence="2">4/74</strain>
    </source>
</reference>